<evidence type="ECO:0000313" key="2">
    <source>
        <dbReference type="RefSeq" id="XP_045146694.1"/>
    </source>
</evidence>
<dbReference type="RefSeq" id="XP_045146694.1">
    <property type="nucleotide sequence ID" value="XM_045290759.1"/>
</dbReference>
<accession>A0AC55D4M2</accession>
<reference evidence="2" key="1">
    <citation type="submission" date="2025-08" db="UniProtKB">
        <authorList>
            <consortium name="RefSeq"/>
        </authorList>
    </citation>
    <scope>IDENTIFICATION</scope>
</reference>
<dbReference type="Proteomes" id="UP000694863">
    <property type="component" value="Unplaced"/>
</dbReference>
<gene>
    <name evidence="2" type="primary">FANCB</name>
</gene>
<keyword evidence="1" id="KW-1185">Reference proteome</keyword>
<name>A0AC55D4M2_ECHTE</name>
<evidence type="ECO:0000313" key="1">
    <source>
        <dbReference type="Proteomes" id="UP000694863"/>
    </source>
</evidence>
<organism evidence="1 2">
    <name type="scientific">Echinops telfairi</name>
    <name type="common">Lesser hedgehog tenrec</name>
    <dbReference type="NCBI Taxonomy" id="9371"/>
    <lineage>
        <taxon>Eukaryota</taxon>
        <taxon>Metazoa</taxon>
        <taxon>Chordata</taxon>
        <taxon>Craniata</taxon>
        <taxon>Vertebrata</taxon>
        <taxon>Euteleostomi</taxon>
        <taxon>Mammalia</taxon>
        <taxon>Eutheria</taxon>
        <taxon>Afrotheria</taxon>
        <taxon>Tenrecidae</taxon>
        <taxon>Tenrecinae</taxon>
        <taxon>Echinops</taxon>
    </lineage>
</organism>
<proteinExistence type="predicted"/>
<protein>
    <submittedName>
        <fullName evidence="2">Fanconi anemia group B protein</fullName>
    </submittedName>
</protein>
<sequence length="852" mass="96541">MSKPAMPSNDQKGLLSYNGEIFVFQLGKEKVSTKKGTTEISKLDVQRMELSKKIRVFYPVATGVYLLNENESNFKIICCHSVLDTRTGLYVPCVLIQSESNSTYNYNLLMLFLSKSEVKLRSRLKFTRGYELKDSLRILNGPLILWKYHNMITYISPQTGTVTSLPVYFISLVWAGTVDGLGVVLLGCLQELAKSGLTTEKAHLGVYSFERLEMLADTYVIPRAYGRTVTEVCVYAAEFVNNQLKMSLVALTRKNQLISFQNGAINKVCQLPFEGSCTVQLLNINIEDSLFIVSSESNDVCAVWKKSFEVAAKWSKIISFYIDDYFGAGTEQLLILLETPLNTNSLSLFLITDLIKINFSSDTLGFDEDILLRDSQDEPSESWAVPGLKRRLHSGLSNAKDLEKELSIKKEVISRSSSAFINLVEGSTGSTSSANEESSVPPCGEKEKSTSISVEKLPRNFQDSDYRVEKLWYRVLDANLVVSVKISSPQQLSLNNMTLSLLLDPSHDSKFILKCQNRVIKLRTDPAISAMSIFSEISSKEKRFKLTHNSKEYKSHAFQYSFKREYLQTVTAITSIPPLLALKNFYCFLILQIQQRKNDHSFVDHYVPCGRFHINLEDTSRRKNLDTFLKTSPKENQEDILGLLASLYRCCFQVTSSTCTLTSVKTWLVEHLKCELTKQFPDIWYCKRSDFYGTLFQWKDRTPTKGILIVYCRNQTVLLQCLHYLMKVLPTNFFLKNIKSEKEDILTKHVALDLGNELCCLTSSLSSALSEAENNSPPDSSGSTDKSVDNMASFSERKGAVLQYRKEVHREKVQMTSNLKVSGSVYRKITLKVAREQLKSDITIKKLDKSQL</sequence>